<comment type="catalytic activity">
    <reaction evidence="8">
        <text>L-seryl-[protein] + ATP = O-phospho-L-seryl-[protein] + ADP + H(+)</text>
        <dbReference type="Rhea" id="RHEA:17989"/>
        <dbReference type="Rhea" id="RHEA-COMP:9863"/>
        <dbReference type="Rhea" id="RHEA-COMP:11604"/>
        <dbReference type="ChEBI" id="CHEBI:15378"/>
        <dbReference type="ChEBI" id="CHEBI:29999"/>
        <dbReference type="ChEBI" id="CHEBI:30616"/>
        <dbReference type="ChEBI" id="CHEBI:83421"/>
        <dbReference type="ChEBI" id="CHEBI:456216"/>
        <dbReference type="EC" id="2.7.11.1"/>
    </reaction>
</comment>
<keyword evidence="11" id="KW-1185">Reference proteome</keyword>
<dbReference type="SUPFAM" id="SSF56112">
    <property type="entry name" value="Protein kinase-like (PK-like)"/>
    <property type="match status" value="1"/>
</dbReference>
<comment type="caution">
    <text evidence="10">The sequence shown here is derived from an EMBL/GenBank/DDBJ whole genome shotgun (WGS) entry which is preliminary data.</text>
</comment>
<proteinExistence type="predicted"/>
<dbReference type="AlphaFoldDB" id="A0A5J9SQH6"/>
<dbReference type="OrthoDB" id="4062651at2759"/>
<sequence length="563" mass="63285">MMGATIAAADCPEYAEVDPTGRYGRFSDVLGKGASKTVYRAFDEFQGMEVAWNQVKLHDFLQSPEDLERLYCEIHLLKTLKHRNIMKFYTSWVDVSRRNINFITEMFTSGTLRQQFVEKCLATASERLSARELLEDPFLQIDEMAFSSEDGDYNATTDYLRQPPYLGHAYSNGSMMSNGFSESIDEDAPTEDRWDCEDDDMKGQDGIDLFNGHEDEPLGNVDITIKGRKSEDGGIFLRLRIADNDGHVRNIYFPFDVEADTALSVATEMVAELDITDHEVTRIADMIDGEVSALVPDWRPGPGIEEALDTSYCHNCGSNVSSCGSLYAYMSSAARGCQCAELHGRFEEITFQANGEQRDLQDYVGSSDDGGGQTEHYAEEKESSKMNGFVGMGRTDPSNQLRFSSFQELSCSFNQYENDTNNQANGFDMKHEMKIAKYKARKMAQLKRAIHPSLDFDNANGVSRMKPSLNKLQSFHIGKNHNFRVPTCERSPDTGSTNHYSSMNNEVWRISHPDPGAQRARHREVDANSNADCMFTARRYYTGAQLPPNLPRTKSVPLNAVDA</sequence>
<keyword evidence="5" id="KW-0418">Kinase</keyword>
<dbReference type="GO" id="GO:0004674">
    <property type="term" value="F:protein serine/threonine kinase activity"/>
    <property type="evidence" value="ECO:0007669"/>
    <property type="project" value="UniProtKB-KW"/>
</dbReference>
<evidence type="ECO:0000256" key="7">
    <source>
        <dbReference type="ARBA" id="ARBA00047899"/>
    </source>
</evidence>
<dbReference type="Pfam" id="PF00069">
    <property type="entry name" value="Pkinase"/>
    <property type="match status" value="1"/>
</dbReference>
<dbReference type="EMBL" id="RWGY01000469">
    <property type="protein sequence ID" value="TVU01236.1"/>
    <property type="molecule type" value="Genomic_DNA"/>
</dbReference>
<evidence type="ECO:0000256" key="6">
    <source>
        <dbReference type="ARBA" id="ARBA00022840"/>
    </source>
</evidence>
<evidence type="ECO:0000256" key="4">
    <source>
        <dbReference type="ARBA" id="ARBA00022741"/>
    </source>
</evidence>
<dbReference type="FunFam" id="3.30.200.20:FF:000075">
    <property type="entry name" value="Probable serine/threonine-protein kinase WNK1"/>
    <property type="match status" value="1"/>
</dbReference>
<accession>A0A5J9SQH6</accession>
<dbReference type="PANTHER" id="PTHR13902">
    <property type="entry name" value="SERINE/THREONINE-PROTEIN KINASE WNK WITH NO LYSINE -RELATED"/>
    <property type="match status" value="1"/>
</dbReference>
<keyword evidence="4" id="KW-0547">Nucleotide-binding</keyword>
<keyword evidence="3" id="KW-0808">Transferase</keyword>
<evidence type="ECO:0000313" key="10">
    <source>
        <dbReference type="EMBL" id="TVU01236.1"/>
    </source>
</evidence>
<dbReference type="InterPro" id="IPR000719">
    <property type="entry name" value="Prot_kinase_dom"/>
</dbReference>
<evidence type="ECO:0000256" key="5">
    <source>
        <dbReference type="ARBA" id="ARBA00022777"/>
    </source>
</evidence>
<reference evidence="10 11" key="1">
    <citation type="journal article" date="2019" name="Sci. Rep.">
        <title>A high-quality genome of Eragrostis curvula grass provides insights into Poaceae evolution and supports new strategies to enhance forage quality.</title>
        <authorList>
            <person name="Carballo J."/>
            <person name="Santos B.A.C.M."/>
            <person name="Zappacosta D."/>
            <person name="Garbus I."/>
            <person name="Selva J.P."/>
            <person name="Gallo C.A."/>
            <person name="Diaz A."/>
            <person name="Albertini E."/>
            <person name="Caccamo M."/>
            <person name="Echenique V."/>
        </authorList>
    </citation>
    <scope>NUCLEOTIDE SEQUENCE [LARGE SCALE GENOMIC DNA]</scope>
    <source>
        <strain evidence="11">cv. Victoria</strain>
        <tissue evidence="10">Leaf</tissue>
    </source>
</reference>
<dbReference type="Gramene" id="TVU01236">
    <property type="protein sequence ID" value="TVU01236"/>
    <property type="gene ID" value="EJB05_53273"/>
</dbReference>
<evidence type="ECO:0000256" key="2">
    <source>
        <dbReference type="ARBA" id="ARBA00022527"/>
    </source>
</evidence>
<evidence type="ECO:0000256" key="3">
    <source>
        <dbReference type="ARBA" id="ARBA00022679"/>
    </source>
</evidence>
<dbReference type="EC" id="2.7.11.1" evidence="1"/>
<name>A0A5J9SQH6_9POAL</name>
<dbReference type="InterPro" id="IPR011009">
    <property type="entry name" value="Kinase-like_dom_sf"/>
</dbReference>
<dbReference type="InterPro" id="IPR050588">
    <property type="entry name" value="WNK_Ser-Thr_kinase"/>
</dbReference>
<dbReference type="Gene3D" id="3.30.200.20">
    <property type="entry name" value="Phosphorylase Kinase, domain 1"/>
    <property type="match status" value="1"/>
</dbReference>
<evidence type="ECO:0000256" key="1">
    <source>
        <dbReference type="ARBA" id="ARBA00012513"/>
    </source>
</evidence>
<comment type="catalytic activity">
    <reaction evidence="7">
        <text>L-threonyl-[protein] + ATP = O-phospho-L-threonyl-[protein] + ADP + H(+)</text>
        <dbReference type="Rhea" id="RHEA:46608"/>
        <dbReference type="Rhea" id="RHEA-COMP:11060"/>
        <dbReference type="Rhea" id="RHEA-COMP:11605"/>
        <dbReference type="ChEBI" id="CHEBI:15378"/>
        <dbReference type="ChEBI" id="CHEBI:30013"/>
        <dbReference type="ChEBI" id="CHEBI:30616"/>
        <dbReference type="ChEBI" id="CHEBI:61977"/>
        <dbReference type="ChEBI" id="CHEBI:456216"/>
        <dbReference type="EC" id="2.7.11.1"/>
    </reaction>
</comment>
<feature type="domain" description="Protein kinase" evidence="9">
    <location>
        <begin position="28"/>
        <end position="122"/>
    </location>
</feature>
<protein>
    <recommendedName>
        <fullName evidence="1">non-specific serine/threonine protein kinase</fullName>
        <ecNumber evidence="1">2.7.11.1</ecNumber>
    </recommendedName>
</protein>
<keyword evidence="2" id="KW-0723">Serine/threonine-protein kinase</keyword>
<dbReference type="Gene3D" id="3.10.20.90">
    <property type="entry name" value="Phosphatidylinositol 3-kinase Catalytic Subunit, Chain A, domain 1"/>
    <property type="match status" value="1"/>
</dbReference>
<gene>
    <name evidence="10" type="ORF">EJB05_53273</name>
</gene>
<dbReference type="GO" id="GO:0005524">
    <property type="term" value="F:ATP binding"/>
    <property type="evidence" value="ECO:0007669"/>
    <property type="project" value="UniProtKB-KW"/>
</dbReference>
<organism evidence="10 11">
    <name type="scientific">Eragrostis curvula</name>
    <name type="common">weeping love grass</name>
    <dbReference type="NCBI Taxonomy" id="38414"/>
    <lineage>
        <taxon>Eukaryota</taxon>
        <taxon>Viridiplantae</taxon>
        <taxon>Streptophyta</taxon>
        <taxon>Embryophyta</taxon>
        <taxon>Tracheophyta</taxon>
        <taxon>Spermatophyta</taxon>
        <taxon>Magnoliopsida</taxon>
        <taxon>Liliopsida</taxon>
        <taxon>Poales</taxon>
        <taxon>Poaceae</taxon>
        <taxon>PACMAD clade</taxon>
        <taxon>Chloridoideae</taxon>
        <taxon>Eragrostideae</taxon>
        <taxon>Eragrostidinae</taxon>
        <taxon>Eragrostis</taxon>
    </lineage>
</organism>
<evidence type="ECO:0000256" key="8">
    <source>
        <dbReference type="ARBA" id="ARBA00048679"/>
    </source>
</evidence>
<evidence type="ECO:0000313" key="11">
    <source>
        <dbReference type="Proteomes" id="UP000324897"/>
    </source>
</evidence>
<dbReference type="Proteomes" id="UP000324897">
    <property type="component" value="Unassembled WGS sequence"/>
</dbReference>
<evidence type="ECO:0000259" key="9">
    <source>
        <dbReference type="Pfam" id="PF00069"/>
    </source>
</evidence>
<keyword evidence="6" id="KW-0067">ATP-binding</keyword>